<sequence>MEENLSSEICTTNGFRFNINHDDDEENSCWESIFKFIINNDDDEENNRRNLNSLSIVSKQFLSITHRFRFSLNVYHPKELRSLKRYTNLNSLNLARYYNYHTDIDQFLRKISRFPLKLTSLNLSKQLTFPTNGLRVFSQKITTLTSLTCSHIDAYRSLNSSHLLLIAECFPLLEELDLSYPTYCNKNSSSFRDGIQALSLALFKLRKVNFSGCPINNQSLFHLLCNCKLLQDVIMFDCDQITNAGVTSALRERPTLTSLSFSTTPNNSVFNNIHFIDSLVSLKGLTSLDLKRLKISDELLYSIAREGLLLKRLVLQICTGYSYAGIICLVSNCQRLKHLDLQDAGFLNDIHVVNLSLFLSNLVSINLSGCPKLTKSALLTLARYCPSLGEIKMENIGTDCVENSDSLVDFGVYPQLKSLYLGENTWLSDESIIMFASIFPNLQLLDFNSCNRISKGVCEVLRRCSKIRHLNLSECSRVKLLGMNFAVPKLEVLDLSFTKVDDKTLYAISKNCCGLLQLLLEHCDNVKEKGVKHVVENCTQLREQDRLLY</sequence>
<name>A0A396J2I7_MEDTR</name>
<dbReference type="EMBL" id="PSQE01000003">
    <property type="protein sequence ID" value="RHN70933.1"/>
    <property type="molecule type" value="Genomic_DNA"/>
</dbReference>
<dbReference type="PANTHER" id="PTHR13318">
    <property type="entry name" value="PARTNER OF PAIRED, ISOFORM B-RELATED"/>
    <property type="match status" value="1"/>
</dbReference>
<protein>
    <submittedName>
        <fullName evidence="2">Putative leucine-rich repeat domain, L domain-containing protein</fullName>
    </submittedName>
</protein>
<reference evidence="2" key="1">
    <citation type="journal article" date="2018" name="Nat. Plants">
        <title>Whole-genome landscape of Medicago truncatula symbiotic genes.</title>
        <authorList>
            <person name="Pecrix Y."/>
            <person name="Gamas P."/>
            <person name="Carrere S."/>
        </authorList>
    </citation>
    <scope>NUCLEOTIDE SEQUENCE</scope>
    <source>
        <tissue evidence="2">Leaves</tissue>
    </source>
</reference>
<gene>
    <name evidence="2" type="ORF">MtrunA17_Chr3g0140831</name>
</gene>
<dbReference type="Gramene" id="rna19568">
    <property type="protein sequence ID" value="RHN70933.1"/>
    <property type="gene ID" value="gene19568"/>
</dbReference>
<dbReference type="SMART" id="SM00367">
    <property type="entry name" value="LRR_CC"/>
    <property type="match status" value="10"/>
</dbReference>
<dbReference type="InterPro" id="IPR006553">
    <property type="entry name" value="Leu-rich_rpt_Cys-con_subtyp"/>
</dbReference>
<dbReference type="SUPFAM" id="SSF52047">
    <property type="entry name" value="RNI-like"/>
    <property type="match status" value="2"/>
</dbReference>
<dbReference type="Proteomes" id="UP000265566">
    <property type="component" value="Chromosome 3"/>
</dbReference>
<accession>A0A396J2I7</accession>
<feature type="domain" description="F-box/LRR-repeat protein 15-like leucin rich repeat" evidence="1">
    <location>
        <begin position="415"/>
        <end position="538"/>
    </location>
</feature>
<comment type="caution">
    <text evidence="2">The sequence shown here is derived from an EMBL/GenBank/DDBJ whole genome shotgun (WGS) entry which is preliminary data.</text>
</comment>
<dbReference type="AlphaFoldDB" id="A0A396J2I7"/>
<dbReference type="Gene3D" id="3.80.10.10">
    <property type="entry name" value="Ribonuclease Inhibitor"/>
    <property type="match status" value="3"/>
</dbReference>
<proteinExistence type="predicted"/>
<organism evidence="2">
    <name type="scientific">Medicago truncatula</name>
    <name type="common">Barrel medic</name>
    <name type="synonym">Medicago tribuloides</name>
    <dbReference type="NCBI Taxonomy" id="3880"/>
    <lineage>
        <taxon>Eukaryota</taxon>
        <taxon>Viridiplantae</taxon>
        <taxon>Streptophyta</taxon>
        <taxon>Embryophyta</taxon>
        <taxon>Tracheophyta</taxon>
        <taxon>Spermatophyta</taxon>
        <taxon>Magnoliopsida</taxon>
        <taxon>eudicotyledons</taxon>
        <taxon>Gunneridae</taxon>
        <taxon>Pentapetalae</taxon>
        <taxon>rosids</taxon>
        <taxon>fabids</taxon>
        <taxon>Fabales</taxon>
        <taxon>Fabaceae</taxon>
        <taxon>Papilionoideae</taxon>
        <taxon>50 kb inversion clade</taxon>
        <taxon>NPAAA clade</taxon>
        <taxon>Hologalegina</taxon>
        <taxon>IRL clade</taxon>
        <taxon>Trifolieae</taxon>
        <taxon>Medicago</taxon>
    </lineage>
</organism>
<dbReference type="InterPro" id="IPR057207">
    <property type="entry name" value="FBXL15_LRR"/>
</dbReference>
<dbReference type="PANTHER" id="PTHR13318:SF106">
    <property type="entry name" value="F-BOX_LRR-REPEAT PROTEIN 2"/>
    <property type="match status" value="1"/>
</dbReference>
<evidence type="ECO:0000259" key="1">
    <source>
        <dbReference type="Pfam" id="PF25372"/>
    </source>
</evidence>
<dbReference type="InterPro" id="IPR032675">
    <property type="entry name" value="LRR_dom_sf"/>
</dbReference>
<dbReference type="Pfam" id="PF25372">
    <property type="entry name" value="DUF7885"/>
    <property type="match status" value="1"/>
</dbReference>
<evidence type="ECO:0000313" key="2">
    <source>
        <dbReference type="EMBL" id="RHN70933.1"/>
    </source>
</evidence>